<reference evidence="2" key="1">
    <citation type="submission" date="2022-11" db="UniProtKB">
        <authorList>
            <consortium name="WormBaseParasite"/>
        </authorList>
    </citation>
    <scope>IDENTIFICATION</scope>
</reference>
<dbReference type="Proteomes" id="UP000887576">
    <property type="component" value="Unplaced"/>
</dbReference>
<evidence type="ECO:0000313" key="1">
    <source>
        <dbReference type="Proteomes" id="UP000887576"/>
    </source>
</evidence>
<name>A0AC34RQU7_9BILA</name>
<accession>A0AC34RQU7</accession>
<dbReference type="WBParaSite" id="JU765_v2.g908.t1">
    <property type="protein sequence ID" value="JU765_v2.g908.t1"/>
    <property type="gene ID" value="JU765_v2.g908"/>
</dbReference>
<organism evidence="1 2">
    <name type="scientific">Panagrolaimus sp. JU765</name>
    <dbReference type="NCBI Taxonomy" id="591449"/>
    <lineage>
        <taxon>Eukaryota</taxon>
        <taxon>Metazoa</taxon>
        <taxon>Ecdysozoa</taxon>
        <taxon>Nematoda</taxon>
        <taxon>Chromadorea</taxon>
        <taxon>Rhabditida</taxon>
        <taxon>Tylenchina</taxon>
        <taxon>Panagrolaimomorpha</taxon>
        <taxon>Panagrolaimoidea</taxon>
        <taxon>Panagrolaimidae</taxon>
        <taxon>Panagrolaimus</taxon>
    </lineage>
</organism>
<evidence type="ECO:0000313" key="2">
    <source>
        <dbReference type="WBParaSite" id="JU765_v2.g908.t1"/>
    </source>
</evidence>
<sequence length="107" mass="12692">MIRSSLSFHFIHHTTLVAVFQVYRSRWLSFNFLYFIFAKICINCLSLSAFFYVLKLMHLLKLGLFLVLSSQHFIYQLFLSLFVFNGTILITQKQIEYIICTILIGFH</sequence>
<proteinExistence type="predicted"/>
<protein>
    <submittedName>
        <fullName evidence="2">Uncharacterized protein</fullName>
    </submittedName>
</protein>